<feature type="region of interest" description="Disordered" evidence="7">
    <location>
        <begin position="1"/>
        <end position="24"/>
    </location>
</feature>
<comment type="similarity">
    <text evidence="6">Belongs to the inositol monophosphatase superfamily.</text>
</comment>
<comment type="caution">
    <text evidence="8">The sequence shown here is derived from an EMBL/GenBank/DDBJ whole genome shotgun (WGS) entry which is preliminary data.</text>
</comment>
<evidence type="ECO:0000256" key="3">
    <source>
        <dbReference type="ARBA" id="ARBA00022723"/>
    </source>
</evidence>
<protein>
    <recommendedName>
        <fullName evidence="6">Inositol-1-monophosphatase</fullName>
        <ecNumber evidence="6">3.1.3.25</ecNumber>
    </recommendedName>
</protein>
<dbReference type="EMBL" id="JAENHP010000005">
    <property type="protein sequence ID" value="MBM2617780.1"/>
    <property type="molecule type" value="Genomic_DNA"/>
</dbReference>
<dbReference type="Gene3D" id="3.40.190.80">
    <property type="match status" value="1"/>
</dbReference>
<evidence type="ECO:0000256" key="7">
    <source>
        <dbReference type="SAM" id="MobiDB-lite"/>
    </source>
</evidence>
<dbReference type="Gene3D" id="3.30.540.10">
    <property type="entry name" value="Fructose-1,6-Bisphosphatase, subunit A, domain 1"/>
    <property type="match status" value="1"/>
</dbReference>
<evidence type="ECO:0000313" key="9">
    <source>
        <dbReference type="Proteomes" id="UP000632138"/>
    </source>
</evidence>
<sequence length="311" mass="32242">MSEFPAGNGPQDDGGKSGEQPGELLDLAVRVAREAAATARRMRAEAIGDVQTKSTATDVVTAADKAVERQVVEALRTARPGDSVLGEEYGSTETEEYGSTETEEYGSTETEERGSTETGGRTEPGAVRWILDPIDGTVNYLYGIPQYAVSLAAEVDGVVVAGVVVNAATGDEWTATRGGGAWRGDRRLRGSGPDGLGQSLVGTGFSYDARRREHQGRVVAGLITRVRDIRRLGAAALDLCAVAEGVLDGYYEKGLNPWDWAAGGLVATEAGIVVSGLNGAAPGLDMLVAAPPAIFGPLHDALAELDASGGP</sequence>
<keyword evidence="4 6" id="KW-0378">Hydrolase</keyword>
<organism evidence="8 9">
    <name type="scientific">Paractinoplanes ovalisporus</name>
    <dbReference type="NCBI Taxonomy" id="2810368"/>
    <lineage>
        <taxon>Bacteria</taxon>
        <taxon>Bacillati</taxon>
        <taxon>Actinomycetota</taxon>
        <taxon>Actinomycetes</taxon>
        <taxon>Micromonosporales</taxon>
        <taxon>Micromonosporaceae</taxon>
        <taxon>Paractinoplanes</taxon>
    </lineage>
</organism>
<comment type="cofactor">
    <cofactor evidence="2 6">
        <name>Mg(2+)</name>
        <dbReference type="ChEBI" id="CHEBI:18420"/>
    </cofactor>
</comment>
<evidence type="ECO:0000256" key="2">
    <source>
        <dbReference type="ARBA" id="ARBA00001946"/>
    </source>
</evidence>
<dbReference type="PROSITE" id="PS00629">
    <property type="entry name" value="IMP_1"/>
    <property type="match status" value="1"/>
</dbReference>
<gene>
    <name evidence="8" type="ORF">JIG36_19675</name>
</gene>
<evidence type="ECO:0000256" key="5">
    <source>
        <dbReference type="ARBA" id="ARBA00022842"/>
    </source>
</evidence>
<dbReference type="InterPro" id="IPR000760">
    <property type="entry name" value="Inositol_monophosphatase-like"/>
</dbReference>
<evidence type="ECO:0000313" key="8">
    <source>
        <dbReference type="EMBL" id="MBM2617780.1"/>
    </source>
</evidence>
<evidence type="ECO:0000256" key="4">
    <source>
        <dbReference type="ARBA" id="ARBA00022801"/>
    </source>
</evidence>
<accession>A0ABS2ADC8</accession>
<comment type="catalytic activity">
    <reaction evidence="1 6">
        <text>a myo-inositol phosphate + H2O = myo-inositol + phosphate</text>
        <dbReference type="Rhea" id="RHEA:24056"/>
        <dbReference type="ChEBI" id="CHEBI:15377"/>
        <dbReference type="ChEBI" id="CHEBI:17268"/>
        <dbReference type="ChEBI" id="CHEBI:43474"/>
        <dbReference type="ChEBI" id="CHEBI:84139"/>
        <dbReference type="EC" id="3.1.3.25"/>
    </reaction>
</comment>
<feature type="region of interest" description="Disordered" evidence="7">
    <location>
        <begin position="80"/>
        <end position="123"/>
    </location>
</feature>
<proteinExistence type="inferred from homology"/>
<dbReference type="PANTHER" id="PTHR20854">
    <property type="entry name" value="INOSITOL MONOPHOSPHATASE"/>
    <property type="match status" value="1"/>
</dbReference>
<dbReference type="CDD" id="cd01639">
    <property type="entry name" value="IMPase"/>
    <property type="match status" value="1"/>
</dbReference>
<keyword evidence="9" id="KW-1185">Reference proteome</keyword>
<keyword evidence="3 6" id="KW-0479">Metal-binding</keyword>
<evidence type="ECO:0000256" key="6">
    <source>
        <dbReference type="RuleBase" id="RU364068"/>
    </source>
</evidence>
<reference evidence="8 9" key="1">
    <citation type="submission" date="2021-01" db="EMBL/GenBank/DDBJ databases">
        <title>Actinoplanes sp. nov. LDG1-06 isolated from lichen.</title>
        <authorList>
            <person name="Saeng-In P."/>
            <person name="Phongsopitanun W."/>
            <person name="Kanchanasin P."/>
            <person name="Yuki M."/>
            <person name="Kudo T."/>
            <person name="Ohkuma M."/>
            <person name="Tanasupawat S."/>
        </authorList>
    </citation>
    <scope>NUCLEOTIDE SEQUENCE [LARGE SCALE GENOMIC DNA]</scope>
    <source>
        <strain evidence="8 9">LDG1-06</strain>
    </source>
</reference>
<name>A0ABS2ADC8_9ACTN</name>
<feature type="compositionally biased region" description="Acidic residues" evidence="7">
    <location>
        <begin position="93"/>
        <end position="106"/>
    </location>
</feature>
<dbReference type="PANTHER" id="PTHR20854:SF4">
    <property type="entry name" value="INOSITOL-1-MONOPHOSPHATASE-RELATED"/>
    <property type="match status" value="1"/>
</dbReference>
<dbReference type="Pfam" id="PF00459">
    <property type="entry name" value="Inositol_P"/>
    <property type="match status" value="1"/>
</dbReference>
<keyword evidence="5 6" id="KW-0460">Magnesium</keyword>
<dbReference type="SUPFAM" id="SSF56655">
    <property type="entry name" value="Carbohydrate phosphatase"/>
    <property type="match status" value="1"/>
</dbReference>
<dbReference type="PRINTS" id="PR00377">
    <property type="entry name" value="IMPHPHTASES"/>
</dbReference>
<evidence type="ECO:0000256" key="1">
    <source>
        <dbReference type="ARBA" id="ARBA00001033"/>
    </source>
</evidence>
<dbReference type="Proteomes" id="UP000632138">
    <property type="component" value="Unassembled WGS sequence"/>
</dbReference>
<dbReference type="InterPro" id="IPR020583">
    <property type="entry name" value="Inositol_monoP_metal-BS"/>
</dbReference>
<dbReference type="InterPro" id="IPR033942">
    <property type="entry name" value="IMPase"/>
</dbReference>
<dbReference type="EC" id="3.1.3.25" evidence="6"/>